<dbReference type="CDD" id="cd18103">
    <property type="entry name" value="SpoU-like_RlmB"/>
    <property type="match status" value="1"/>
</dbReference>
<organism evidence="4 5">
    <name type="scientific">Microbaculum marinum</name>
    <dbReference type="NCBI Taxonomy" id="1764581"/>
    <lineage>
        <taxon>Bacteria</taxon>
        <taxon>Pseudomonadati</taxon>
        <taxon>Pseudomonadota</taxon>
        <taxon>Alphaproteobacteria</taxon>
        <taxon>Hyphomicrobiales</taxon>
        <taxon>Tepidamorphaceae</taxon>
        <taxon>Microbaculum</taxon>
    </lineage>
</organism>
<evidence type="ECO:0000256" key="2">
    <source>
        <dbReference type="ARBA" id="ARBA00022679"/>
    </source>
</evidence>
<dbReference type="PANTHER" id="PTHR46429:SF1">
    <property type="entry name" value="23S RRNA (GUANOSINE-2'-O-)-METHYLTRANSFERASE RLMB"/>
    <property type="match status" value="1"/>
</dbReference>
<feature type="domain" description="tRNA/rRNA methyltransferase SpoU type" evidence="3">
    <location>
        <begin position="26"/>
        <end position="165"/>
    </location>
</feature>
<dbReference type="AlphaFoldDB" id="A0AAW9RLG8"/>
<reference evidence="4 5" key="1">
    <citation type="submission" date="2024-02" db="EMBL/GenBank/DDBJ databases">
        <title>Genome analysis and characterization of Microbaculum marinisediminis sp. nov., isolated from marine sediment.</title>
        <authorList>
            <person name="Du Z.-J."/>
            <person name="Ye Y.-Q."/>
            <person name="Zhang Z.-R."/>
            <person name="Yuan S.-M."/>
            <person name="Zhang X.-Y."/>
        </authorList>
    </citation>
    <scope>NUCLEOTIDE SEQUENCE [LARGE SCALE GENOMIC DNA]</scope>
    <source>
        <strain evidence="4 5">SDUM1044001</strain>
    </source>
</reference>
<dbReference type="GO" id="GO:0005829">
    <property type="term" value="C:cytosol"/>
    <property type="evidence" value="ECO:0007669"/>
    <property type="project" value="TreeGrafter"/>
</dbReference>
<dbReference type="SUPFAM" id="SSF75217">
    <property type="entry name" value="alpha/beta knot"/>
    <property type="match status" value="1"/>
</dbReference>
<dbReference type="InterPro" id="IPR029028">
    <property type="entry name" value="Alpha/beta_knot_MTases"/>
</dbReference>
<keyword evidence="2" id="KW-0808">Transferase</keyword>
<dbReference type="Gene3D" id="3.40.1280.10">
    <property type="match status" value="1"/>
</dbReference>
<dbReference type="PANTHER" id="PTHR46429">
    <property type="entry name" value="23S RRNA (GUANOSINE-2'-O-)-METHYLTRANSFERASE RLMB"/>
    <property type="match status" value="1"/>
</dbReference>
<proteinExistence type="predicted"/>
<dbReference type="GO" id="GO:0008173">
    <property type="term" value="F:RNA methyltransferase activity"/>
    <property type="evidence" value="ECO:0007669"/>
    <property type="project" value="InterPro"/>
</dbReference>
<dbReference type="Pfam" id="PF00588">
    <property type="entry name" value="SpoU_methylase"/>
    <property type="match status" value="1"/>
</dbReference>
<evidence type="ECO:0000259" key="3">
    <source>
        <dbReference type="Pfam" id="PF00588"/>
    </source>
</evidence>
<sequence>MHQGCVLYCDPLPEQPLADLDQPNRLLLLDQVTDPHNVGAVLRSAAAFDMGAVVVTARHSPRETAVLAKSAAGALDVVPLARVRNLSGTIEELNGRGFTTIGLDASADSTLEALAPTEPYALVLGAEGKGLRQKTRETCSHLARIDMPGRMPSLNVSNAAVLALYIADRLARRP</sequence>
<dbReference type="InterPro" id="IPR029026">
    <property type="entry name" value="tRNA_m1G_MTases_N"/>
</dbReference>
<accession>A0AAW9RLG8</accession>
<evidence type="ECO:0000313" key="5">
    <source>
        <dbReference type="Proteomes" id="UP001378188"/>
    </source>
</evidence>
<keyword evidence="5" id="KW-1185">Reference proteome</keyword>
<name>A0AAW9RLG8_9HYPH</name>
<dbReference type="GO" id="GO:0003723">
    <property type="term" value="F:RNA binding"/>
    <property type="evidence" value="ECO:0007669"/>
    <property type="project" value="InterPro"/>
</dbReference>
<dbReference type="GO" id="GO:0006396">
    <property type="term" value="P:RNA processing"/>
    <property type="evidence" value="ECO:0007669"/>
    <property type="project" value="InterPro"/>
</dbReference>
<dbReference type="InterPro" id="IPR004441">
    <property type="entry name" value="rRNA_MeTrfase_TrmH"/>
</dbReference>
<evidence type="ECO:0000256" key="1">
    <source>
        <dbReference type="ARBA" id="ARBA00022603"/>
    </source>
</evidence>
<protein>
    <submittedName>
        <fullName evidence="4">RNA methyltransferase</fullName>
    </submittedName>
</protein>
<gene>
    <name evidence="4" type="ORF">V3328_23370</name>
</gene>
<dbReference type="Proteomes" id="UP001378188">
    <property type="component" value="Unassembled WGS sequence"/>
</dbReference>
<dbReference type="EMBL" id="JAZHOF010000012">
    <property type="protein sequence ID" value="MEJ8574439.1"/>
    <property type="molecule type" value="Genomic_DNA"/>
</dbReference>
<dbReference type="RefSeq" id="WP_340332298.1">
    <property type="nucleotide sequence ID" value="NZ_JAZHOF010000012.1"/>
</dbReference>
<dbReference type="InterPro" id="IPR001537">
    <property type="entry name" value="SpoU_MeTrfase"/>
</dbReference>
<comment type="caution">
    <text evidence="4">The sequence shown here is derived from an EMBL/GenBank/DDBJ whole genome shotgun (WGS) entry which is preliminary data.</text>
</comment>
<keyword evidence="1 4" id="KW-0489">Methyltransferase</keyword>
<evidence type="ECO:0000313" key="4">
    <source>
        <dbReference type="EMBL" id="MEJ8574439.1"/>
    </source>
</evidence>
<dbReference type="GO" id="GO:0032259">
    <property type="term" value="P:methylation"/>
    <property type="evidence" value="ECO:0007669"/>
    <property type="project" value="UniProtKB-KW"/>
</dbReference>